<evidence type="ECO:0000313" key="11">
    <source>
        <dbReference type="Proteomes" id="UP001108280"/>
    </source>
</evidence>
<dbReference type="CDD" id="cd05400">
    <property type="entry name" value="NT_2-5OAS_ClassI-CCAase"/>
    <property type="match status" value="1"/>
</dbReference>
<keyword evidence="4" id="KW-0808">Transferase</keyword>
<sequence>MDPTPDLYCTLGNNLDHFVEHSLQPQRDWKEEGQDAWERIERFLRDQCFRDELLLDQEVKVLKVVKGGSSGKGTTLNHRSDQDMVLFLSCFSSFKDQARFRELIISFIEERLHHCWRSLAYNITVVKQRKGNRTPRSLTLKVQPRKSDGIIRMDVLPAYNALGSFSRDLKPDPEIYEDLIRTNGNPGEFSPSFTELQRHFVKSRPVKLKNLLRLVKFWYQQYLRSKHRRAALPPKYSLELLTIYAWEMGTESSENFNLDEGFVAVMNLLRDYQDICVYWTKYYDFQNEVVGNFLKQQLKRHRPIILDPADPTNNLGSRNGWDLVAREAFYCLLQTCCWTGILSGSWDVLPAREIQVTVKQTEKETWRLWVDPYSPIRKMKAEIKRKNGTSGELRISFQDPQGERQLLSSQKTLSDYGIFSKVTIRVLETFPPEIQVFVKESSGQSKPYAIDPGATIYELKGKVEDAGGPCTENQVLMLGSKKLKDRCSLAELQIKDCDTIQLRVI</sequence>
<dbReference type="Ensembl" id="ENSCGRT00001021069.1">
    <property type="protein sequence ID" value="ENSCGRP00001016825.1"/>
    <property type="gene ID" value="ENSCGRG00001017055.1"/>
</dbReference>
<dbReference type="Gene3D" id="3.30.460.10">
    <property type="entry name" value="Beta Polymerase, domain 2"/>
    <property type="match status" value="1"/>
</dbReference>
<dbReference type="GO" id="GO:0045087">
    <property type="term" value="P:innate immune response"/>
    <property type="evidence" value="ECO:0007669"/>
    <property type="project" value="UniProtKB-KW"/>
</dbReference>
<dbReference type="PROSITE" id="PS00832">
    <property type="entry name" value="25A_SYNTH_1"/>
    <property type="match status" value="1"/>
</dbReference>
<dbReference type="FunFam" id="1.10.1410.20:FF:000001">
    <property type="entry name" value="2'-5'-oligoadenylate synthetase 1"/>
    <property type="match status" value="1"/>
</dbReference>
<reference evidence="12" key="3">
    <citation type="submission" date="2025-04" db="UniProtKB">
        <authorList>
            <consortium name="RefSeq"/>
        </authorList>
    </citation>
    <scope>IDENTIFICATION</scope>
    <source>
        <strain evidence="12">17A/GY</strain>
        <tissue evidence="12">Liver</tissue>
    </source>
</reference>
<dbReference type="OrthoDB" id="1885901at2759"/>
<evidence type="ECO:0000256" key="7">
    <source>
        <dbReference type="ARBA" id="ARBA00023118"/>
    </source>
</evidence>
<evidence type="ECO:0000313" key="10">
    <source>
        <dbReference type="Proteomes" id="UP000694386"/>
    </source>
</evidence>
<keyword evidence="11" id="KW-1185">Reference proteome</keyword>
<dbReference type="GO" id="GO:0003725">
    <property type="term" value="F:double-stranded RNA binding"/>
    <property type="evidence" value="ECO:0007669"/>
    <property type="project" value="Ensembl"/>
</dbReference>
<dbReference type="OMA" id="RDYEDIC"/>
<keyword evidence="6" id="KW-0694">RNA-binding</keyword>
<protein>
    <recommendedName>
        <fullName evidence="2">2'-5' oligoadenylate synthase</fullName>
        <ecNumber evidence="2">2.7.7.84</ecNumber>
    </recommendedName>
</protein>
<dbReference type="GO" id="GO:0001730">
    <property type="term" value="F:2'-5'-oligoadenylate synthetase activity"/>
    <property type="evidence" value="ECO:0007669"/>
    <property type="project" value="UniProtKB-EC"/>
</dbReference>
<comment type="similarity">
    <text evidence="1">Belongs to the 2-5A synthase family.</text>
</comment>
<dbReference type="InterPro" id="IPR000626">
    <property type="entry name" value="Ubiquitin-like_dom"/>
</dbReference>
<dbReference type="EC" id="2.7.7.84" evidence="2"/>
<evidence type="ECO:0000256" key="5">
    <source>
        <dbReference type="ARBA" id="ARBA00022859"/>
    </source>
</evidence>
<evidence type="ECO:0000259" key="8">
    <source>
        <dbReference type="PROSITE" id="PS50053"/>
    </source>
</evidence>
<evidence type="ECO:0000256" key="2">
    <source>
        <dbReference type="ARBA" id="ARBA00012577"/>
    </source>
</evidence>
<keyword evidence="5" id="KW-0391">Immunity</keyword>
<dbReference type="PANTHER" id="PTHR11258">
    <property type="entry name" value="2-5 OLIGOADENYLATE SYNTHETASE"/>
    <property type="match status" value="1"/>
</dbReference>
<dbReference type="InterPro" id="IPR029071">
    <property type="entry name" value="Ubiquitin-like_domsf"/>
</dbReference>
<evidence type="ECO:0000256" key="3">
    <source>
        <dbReference type="ARBA" id="ARBA00022588"/>
    </source>
</evidence>
<dbReference type="AlphaFoldDB" id="A0A3L7HN61"/>
<dbReference type="GO" id="GO:0046872">
    <property type="term" value="F:metal ion binding"/>
    <property type="evidence" value="ECO:0007669"/>
    <property type="project" value="UniProtKB-KW"/>
</dbReference>
<dbReference type="SMART" id="SM00213">
    <property type="entry name" value="UBQ"/>
    <property type="match status" value="2"/>
</dbReference>
<reference evidence="11" key="1">
    <citation type="journal article" date="2018" name="Biotechnol. Bioeng.">
        <title>A reference genome of the Chinese hamster based on a hybrid assembly strategy.</title>
        <authorList>
            <person name="Rupp O."/>
            <person name="MacDonald M.L."/>
            <person name="Li S."/>
            <person name="Dhiman H."/>
            <person name="Polson S."/>
            <person name="Griep S."/>
            <person name="Heffner K."/>
            <person name="Hernandez I."/>
            <person name="Brinkrolf K."/>
            <person name="Jadhav V."/>
            <person name="Samoudi M."/>
            <person name="Hao H."/>
            <person name="Kingham B."/>
            <person name="Goesmann A."/>
            <person name="Betenbaugh M.J."/>
            <person name="Lewis N.E."/>
            <person name="Borth N."/>
            <person name="Lee K.H."/>
        </authorList>
    </citation>
    <scope>NUCLEOTIDE SEQUENCE [LARGE SCALE GENOMIC DNA]</scope>
    <source>
        <strain evidence="11">17A/GY</strain>
    </source>
</reference>
<dbReference type="InterPro" id="IPR018952">
    <property type="entry name" value="2-5-oligoAdlate_synth_1_dom2/C"/>
</dbReference>
<name>A0A3L7HN61_CRIGR</name>
<dbReference type="Gene3D" id="1.10.1410.20">
    <property type="entry name" value="2'-5'-oligoadenylate synthetase 1, domain 2"/>
    <property type="match status" value="1"/>
</dbReference>
<feature type="domain" description="Ubiquitin-like" evidence="8">
    <location>
        <begin position="434"/>
        <end position="505"/>
    </location>
</feature>
<dbReference type="InterPro" id="IPR043519">
    <property type="entry name" value="NT_sf"/>
</dbReference>
<dbReference type="PROSITE" id="PS00833">
    <property type="entry name" value="25A_SYNTH_2"/>
    <property type="match status" value="1"/>
</dbReference>
<dbReference type="RefSeq" id="XP_027271826.1">
    <property type="nucleotide sequence ID" value="XM_027416025.2"/>
</dbReference>
<dbReference type="Pfam" id="PF10421">
    <property type="entry name" value="OAS1_C"/>
    <property type="match status" value="1"/>
</dbReference>
<dbReference type="GO" id="GO:0005829">
    <property type="term" value="C:cytosol"/>
    <property type="evidence" value="ECO:0007669"/>
    <property type="project" value="TreeGrafter"/>
</dbReference>
<evidence type="ECO:0000256" key="6">
    <source>
        <dbReference type="ARBA" id="ARBA00022884"/>
    </source>
</evidence>
<gene>
    <name evidence="9 12" type="primary">LOC100774966</name>
</gene>
<dbReference type="SUPFAM" id="SSF81631">
    <property type="entry name" value="PAP/OAS1 substrate-binding domain"/>
    <property type="match status" value="1"/>
</dbReference>
<dbReference type="InterPro" id="IPR006116">
    <property type="entry name" value="NT_2-5OAS_ClassI-CCAase"/>
</dbReference>
<dbReference type="InterPro" id="IPR006117">
    <property type="entry name" value="2-5OAS_C_CS"/>
</dbReference>
<dbReference type="GO" id="GO:0006164">
    <property type="term" value="P:purine nucleotide biosynthetic process"/>
    <property type="evidence" value="ECO:0007669"/>
    <property type="project" value="Ensembl"/>
</dbReference>
<evidence type="ECO:0000256" key="4">
    <source>
        <dbReference type="ARBA" id="ARBA00022695"/>
    </source>
</evidence>
<accession>A0A3L7HN61</accession>
<dbReference type="FunFam" id="3.30.460.10:FF:000007">
    <property type="entry name" value="2'-5'-oligoadenylate synthetase 1"/>
    <property type="match status" value="1"/>
</dbReference>
<reference evidence="11" key="2">
    <citation type="journal article" date="2020" name="Biotechnol. Bioeng.">
        <title>Chromosome-scale scaffolds for the Chinese hamster reference genome assembly to facilitate the study of the CHO epigenome.</title>
        <authorList>
            <person name="Hilliard W."/>
            <person name="MacDonald M."/>
            <person name="Lee K.H."/>
        </authorList>
    </citation>
    <scope>NUCLEOTIDE SEQUENCE [LARGE SCALE GENOMIC DNA]</scope>
    <source>
        <strain evidence="11">17A/GY</strain>
    </source>
</reference>
<dbReference type="Proteomes" id="UP001108280">
    <property type="component" value="Chromosome 4"/>
</dbReference>
<dbReference type="GO" id="GO:0051607">
    <property type="term" value="P:defense response to virus"/>
    <property type="evidence" value="ECO:0007669"/>
    <property type="project" value="UniProtKB-KW"/>
</dbReference>
<proteinExistence type="inferred from homology"/>
<reference evidence="9" key="4">
    <citation type="submission" date="2025-05" db="UniProtKB">
        <authorList>
            <consortium name="Ensembl"/>
        </authorList>
    </citation>
    <scope>IDENTIFICATION</scope>
</reference>
<dbReference type="GO" id="GO:0070106">
    <property type="term" value="P:interleukin-27-mediated signaling pathway"/>
    <property type="evidence" value="ECO:0007669"/>
    <property type="project" value="Ensembl"/>
</dbReference>
<dbReference type="CDD" id="cd01811">
    <property type="entry name" value="Ubl1_OASL"/>
    <property type="match status" value="1"/>
</dbReference>
<dbReference type="GeneTree" id="ENSGT00510000046406"/>
<dbReference type="SUPFAM" id="SSF81301">
    <property type="entry name" value="Nucleotidyltransferase"/>
    <property type="match status" value="1"/>
</dbReference>
<dbReference type="GO" id="GO:0005654">
    <property type="term" value="C:nucleoplasm"/>
    <property type="evidence" value="ECO:0007669"/>
    <property type="project" value="TreeGrafter"/>
</dbReference>
<dbReference type="GO" id="GO:0005524">
    <property type="term" value="F:ATP binding"/>
    <property type="evidence" value="ECO:0007669"/>
    <property type="project" value="UniProtKB-KW"/>
</dbReference>
<dbReference type="GeneID" id="100774966"/>
<dbReference type="Gene3D" id="3.10.20.90">
    <property type="entry name" value="Phosphatidylinositol 3-kinase Catalytic Subunit, Chain A, domain 1"/>
    <property type="match status" value="2"/>
</dbReference>
<dbReference type="KEGG" id="cge:100774966"/>
<dbReference type="Pfam" id="PF00240">
    <property type="entry name" value="ubiquitin"/>
    <property type="match status" value="1"/>
</dbReference>
<dbReference type="GO" id="GO:0016020">
    <property type="term" value="C:membrane"/>
    <property type="evidence" value="ECO:0007669"/>
    <property type="project" value="TreeGrafter"/>
</dbReference>
<dbReference type="RefSeq" id="XP_003503563.1">
    <property type="nucleotide sequence ID" value="XM_003503515.5"/>
</dbReference>
<dbReference type="SUPFAM" id="SSF54236">
    <property type="entry name" value="Ubiquitin-like"/>
    <property type="match status" value="2"/>
</dbReference>
<dbReference type="GO" id="GO:0045071">
    <property type="term" value="P:negative regulation of viral genome replication"/>
    <property type="evidence" value="ECO:0007669"/>
    <property type="project" value="TreeGrafter"/>
</dbReference>
<dbReference type="PROSITE" id="PS50152">
    <property type="entry name" value="25A_SYNTH_3"/>
    <property type="match status" value="1"/>
</dbReference>
<dbReference type="Proteomes" id="UP000694386">
    <property type="component" value="Unplaced"/>
</dbReference>
<keyword evidence="7" id="KW-0051">Antiviral defense</keyword>
<dbReference type="FunFam" id="3.10.20.90:FF:000205">
    <property type="entry name" value="2'-5'-oligoadenylate synthase-like protein 2"/>
    <property type="match status" value="1"/>
</dbReference>
<evidence type="ECO:0000313" key="9">
    <source>
        <dbReference type="Ensembl" id="ENSCGRP00001016825.1"/>
    </source>
</evidence>
<feature type="domain" description="Ubiquitin-like" evidence="8">
    <location>
        <begin position="354"/>
        <end position="427"/>
    </location>
</feature>
<keyword evidence="3" id="KW-0399">Innate immunity</keyword>
<dbReference type="InterPro" id="IPR043518">
    <property type="entry name" value="2-5OAS_N_CS"/>
</dbReference>
<dbReference type="PROSITE" id="PS50053">
    <property type="entry name" value="UBIQUITIN_2"/>
    <property type="match status" value="2"/>
</dbReference>
<dbReference type="PANTHER" id="PTHR11258:SF7">
    <property type="entry name" value="2'-5'-OLIGOADENYLATE SYNTHASE-LIKE PROTEIN 2"/>
    <property type="match status" value="1"/>
</dbReference>
<organism evidence="9 10">
    <name type="scientific">Cricetulus griseus</name>
    <name type="common">Chinese hamster</name>
    <name type="synonym">Cricetulus barabensis griseus</name>
    <dbReference type="NCBI Taxonomy" id="10029"/>
    <lineage>
        <taxon>Eukaryota</taxon>
        <taxon>Metazoa</taxon>
        <taxon>Chordata</taxon>
        <taxon>Craniata</taxon>
        <taxon>Vertebrata</taxon>
        <taxon>Euteleostomi</taxon>
        <taxon>Mammalia</taxon>
        <taxon>Eutheria</taxon>
        <taxon>Euarchontoglires</taxon>
        <taxon>Glires</taxon>
        <taxon>Rodentia</taxon>
        <taxon>Myomorpha</taxon>
        <taxon>Muroidea</taxon>
        <taxon>Cricetidae</taxon>
        <taxon>Cricetinae</taxon>
        <taxon>Cricetulus</taxon>
    </lineage>
</organism>
<evidence type="ECO:0000313" key="12">
    <source>
        <dbReference type="RefSeq" id="XP_027271826.1"/>
    </source>
</evidence>
<keyword evidence="4" id="KW-0548">Nucleotidyltransferase</keyword>
<evidence type="ECO:0000256" key="1">
    <source>
        <dbReference type="ARBA" id="ARBA00009526"/>
    </source>
</evidence>